<dbReference type="InterPro" id="IPR016088">
    <property type="entry name" value="Chalcone_isomerase_3-sand"/>
</dbReference>
<dbReference type="EMBL" id="CP034464">
    <property type="protein sequence ID" value="AZP13160.1"/>
    <property type="molecule type" value="Genomic_DNA"/>
</dbReference>
<accession>A0A3Q9BSC9</accession>
<feature type="chain" id="PRO_5018668997" description="Chalcone isomerase domain-containing protein" evidence="1">
    <location>
        <begin position="21"/>
        <end position="204"/>
    </location>
</feature>
<dbReference type="KEGG" id="upv:EJN92_14835"/>
<dbReference type="AlphaFoldDB" id="A0A3Q9BSC9"/>
<evidence type="ECO:0000313" key="3">
    <source>
        <dbReference type="EMBL" id="AZP13160.1"/>
    </source>
</evidence>
<evidence type="ECO:0000313" key="4">
    <source>
        <dbReference type="Proteomes" id="UP000275663"/>
    </source>
</evidence>
<dbReference type="Proteomes" id="UP000275663">
    <property type="component" value="Chromosome"/>
</dbReference>
<dbReference type="InterPro" id="IPR036298">
    <property type="entry name" value="Chalcone_isomerase_sf"/>
</dbReference>
<dbReference type="Pfam" id="PF16036">
    <property type="entry name" value="Chalcone_3"/>
    <property type="match status" value="1"/>
</dbReference>
<keyword evidence="1" id="KW-0732">Signal</keyword>
<gene>
    <name evidence="3" type="ORF">EJN92_14835</name>
</gene>
<keyword evidence="4" id="KW-1185">Reference proteome</keyword>
<organism evidence="3 4">
    <name type="scientific">Undibacterium parvum</name>
    <dbReference type="NCBI Taxonomy" id="401471"/>
    <lineage>
        <taxon>Bacteria</taxon>
        <taxon>Pseudomonadati</taxon>
        <taxon>Pseudomonadota</taxon>
        <taxon>Betaproteobacteria</taxon>
        <taxon>Burkholderiales</taxon>
        <taxon>Oxalobacteraceae</taxon>
        <taxon>Undibacterium</taxon>
    </lineage>
</organism>
<sequence length="204" mass="22399">MRTKNLVKTTLKLASSVALATCLMAAAVSSSHARDVNGVNMEESYVVDGQNLILNGAGVHVINRVNIFAIGYYLPKQKTTQAELLASPGPIRLKLVMIKAVESELMSRRFLADMRTSTSKDERIQLLSQLMALGQGFATVGDWKVGDVMSIEWNKSKGTSFYSNGKHIGEPLKDDLTMQAIMRIWVGDNSASPKLKRQLLGEKD</sequence>
<evidence type="ECO:0000256" key="1">
    <source>
        <dbReference type="SAM" id="SignalP"/>
    </source>
</evidence>
<dbReference type="Gene3D" id="3.50.70.10">
    <property type="match status" value="1"/>
</dbReference>
<proteinExistence type="predicted"/>
<dbReference type="GO" id="GO:0016872">
    <property type="term" value="F:intramolecular lyase activity"/>
    <property type="evidence" value="ECO:0007669"/>
    <property type="project" value="InterPro"/>
</dbReference>
<dbReference type="RefSeq" id="WP_126128536.1">
    <property type="nucleotide sequence ID" value="NZ_CP034464.1"/>
</dbReference>
<evidence type="ECO:0000259" key="2">
    <source>
        <dbReference type="Pfam" id="PF16036"/>
    </source>
</evidence>
<reference evidence="3 4" key="1">
    <citation type="journal article" date="2011" name="Int. J. Syst. Evol. Microbiol.">
        <title>Description of Undibacterium oligocarboniphilum sp. nov., isolated from purified water, and Undibacterium pigrum strain CCUG 49012 as the type strain of Undibacterium parvum sp. nov., and emended descriptions of the genus Undibacterium and the species Undibacterium pigrum.</title>
        <authorList>
            <person name="Eder W."/>
            <person name="Wanner G."/>
            <person name="Ludwig W."/>
            <person name="Busse H.J."/>
            <person name="Ziemke-Kageler F."/>
            <person name="Lang E."/>
        </authorList>
    </citation>
    <scope>NUCLEOTIDE SEQUENCE [LARGE SCALE GENOMIC DNA]</scope>
    <source>
        <strain evidence="3 4">DSM 23061</strain>
    </source>
</reference>
<protein>
    <recommendedName>
        <fullName evidence="2">Chalcone isomerase domain-containing protein</fullName>
    </recommendedName>
</protein>
<dbReference type="InterPro" id="IPR016087">
    <property type="entry name" value="Chalcone_isomerase"/>
</dbReference>
<feature type="signal peptide" evidence="1">
    <location>
        <begin position="1"/>
        <end position="20"/>
    </location>
</feature>
<dbReference type="SUPFAM" id="SSF54626">
    <property type="entry name" value="Chalcone isomerase"/>
    <property type="match status" value="1"/>
</dbReference>
<feature type="domain" description="Chalcone isomerase" evidence="2">
    <location>
        <begin position="33"/>
        <end position="201"/>
    </location>
</feature>
<dbReference type="OrthoDB" id="9795336at2"/>
<name>A0A3Q9BSC9_9BURK</name>